<proteinExistence type="predicted"/>
<reference evidence="1" key="1">
    <citation type="submission" date="2014-11" db="EMBL/GenBank/DDBJ databases">
        <authorList>
            <person name="Amaro Gonzalez C."/>
        </authorList>
    </citation>
    <scope>NUCLEOTIDE SEQUENCE</scope>
</reference>
<protein>
    <submittedName>
        <fullName evidence="1">Uncharacterized protein</fullName>
    </submittedName>
</protein>
<reference evidence="1" key="2">
    <citation type="journal article" date="2015" name="Fish Shellfish Immunol.">
        <title>Early steps in the European eel (Anguilla anguilla)-Vibrio vulnificus interaction in the gills: Role of the RtxA13 toxin.</title>
        <authorList>
            <person name="Callol A."/>
            <person name="Pajuelo D."/>
            <person name="Ebbesson L."/>
            <person name="Teles M."/>
            <person name="MacKenzie S."/>
            <person name="Amaro C."/>
        </authorList>
    </citation>
    <scope>NUCLEOTIDE SEQUENCE</scope>
</reference>
<dbReference type="AlphaFoldDB" id="A0A0E9SKV2"/>
<evidence type="ECO:0000313" key="1">
    <source>
        <dbReference type="EMBL" id="JAH41280.1"/>
    </source>
</evidence>
<organism evidence="1">
    <name type="scientific">Anguilla anguilla</name>
    <name type="common">European freshwater eel</name>
    <name type="synonym">Muraena anguilla</name>
    <dbReference type="NCBI Taxonomy" id="7936"/>
    <lineage>
        <taxon>Eukaryota</taxon>
        <taxon>Metazoa</taxon>
        <taxon>Chordata</taxon>
        <taxon>Craniata</taxon>
        <taxon>Vertebrata</taxon>
        <taxon>Euteleostomi</taxon>
        <taxon>Actinopterygii</taxon>
        <taxon>Neopterygii</taxon>
        <taxon>Teleostei</taxon>
        <taxon>Anguilliformes</taxon>
        <taxon>Anguillidae</taxon>
        <taxon>Anguilla</taxon>
    </lineage>
</organism>
<name>A0A0E9SKV2_ANGAN</name>
<accession>A0A0E9SKV2</accession>
<sequence length="71" mass="8245">MTLFGIWNTCSTKTKTRPVQISECTLRTVWLVMPREGKEGLSVIWLSITMNSLVSMYRNIQIPCHWLLFSP</sequence>
<dbReference type="EMBL" id="GBXM01067297">
    <property type="protein sequence ID" value="JAH41280.1"/>
    <property type="molecule type" value="Transcribed_RNA"/>
</dbReference>